<name>A0A8H9J3S9_9PSEU</name>
<comment type="caution">
    <text evidence="1">The sequence shown here is derived from an EMBL/GenBank/DDBJ whole genome shotgun (WGS) entry which is preliminary data.</text>
</comment>
<organism evidence="1 2">
    <name type="scientific">Amycolatopsis bartoniae</name>
    <dbReference type="NCBI Taxonomy" id="941986"/>
    <lineage>
        <taxon>Bacteria</taxon>
        <taxon>Bacillati</taxon>
        <taxon>Actinomycetota</taxon>
        <taxon>Actinomycetes</taxon>
        <taxon>Pseudonocardiales</taxon>
        <taxon>Pseudonocardiaceae</taxon>
        <taxon>Amycolatopsis</taxon>
    </lineage>
</organism>
<reference evidence="1" key="2">
    <citation type="submission" date="2020-09" db="EMBL/GenBank/DDBJ databases">
        <authorList>
            <person name="Sun Q."/>
            <person name="Zhou Y."/>
        </authorList>
    </citation>
    <scope>NUCLEOTIDE SEQUENCE</scope>
    <source>
        <strain evidence="1">CGMCC 4.7679</strain>
    </source>
</reference>
<evidence type="ECO:0000313" key="2">
    <source>
        <dbReference type="Proteomes" id="UP000658656"/>
    </source>
</evidence>
<protein>
    <submittedName>
        <fullName evidence="1">Uncharacterized protein</fullName>
    </submittedName>
</protein>
<dbReference type="EMBL" id="BNAV01000023">
    <property type="protein sequence ID" value="GHF88855.1"/>
    <property type="molecule type" value="Genomic_DNA"/>
</dbReference>
<dbReference type="AlphaFoldDB" id="A0A8H9J3S9"/>
<proteinExistence type="predicted"/>
<evidence type="ECO:0000313" key="1">
    <source>
        <dbReference type="EMBL" id="GHF88855.1"/>
    </source>
</evidence>
<accession>A0A8H9J3S9</accession>
<sequence length="195" mass="21388">MPAPPNAHRWLLPVLVVVVSLMVGGGLLARELYRLPDQQPDAILALPTSTARPPDQQPGPGTVELTPDAAAHPQHDAISQLLQTYFDSINNRDYDQWKTTVTRARIQAKSRAEWLKDYQSVKDGSILVYRIDTITAQDLRVLVGFTSVQDAASAPAELPGAACVQWKLSLPVTIEQGHWRVDSVAGYTTPEVARC</sequence>
<dbReference type="Proteomes" id="UP000658656">
    <property type="component" value="Unassembled WGS sequence"/>
</dbReference>
<gene>
    <name evidence="1" type="ORF">GCM10017566_73240</name>
</gene>
<keyword evidence="2" id="KW-1185">Reference proteome</keyword>
<reference evidence="1" key="1">
    <citation type="journal article" date="2014" name="Int. J. Syst. Evol. Microbiol.">
        <title>Complete genome sequence of Corynebacterium casei LMG S-19264T (=DSM 44701T), isolated from a smear-ripened cheese.</title>
        <authorList>
            <consortium name="US DOE Joint Genome Institute (JGI-PGF)"/>
            <person name="Walter F."/>
            <person name="Albersmeier A."/>
            <person name="Kalinowski J."/>
            <person name="Ruckert C."/>
        </authorList>
    </citation>
    <scope>NUCLEOTIDE SEQUENCE</scope>
    <source>
        <strain evidence="1">CGMCC 4.7679</strain>
    </source>
</reference>